<comment type="subcellular location">
    <subcellularLocation>
        <location evidence="1">Membrane</location>
        <topology evidence="1">Multi-pass membrane protein</topology>
    </subcellularLocation>
</comment>
<dbReference type="Proteomes" id="UP000184603">
    <property type="component" value="Unassembled WGS sequence"/>
</dbReference>
<feature type="transmembrane region" description="Helical" evidence="5">
    <location>
        <begin position="166"/>
        <end position="190"/>
    </location>
</feature>
<dbReference type="STRING" id="1121416.SAMN02745220_00988"/>
<keyword evidence="8" id="KW-1185">Reference proteome</keyword>
<dbReference type="InterPro" id="IPR035952">
    <property type="entry name" value="Rhomboid-like_sf"/>
</dbReference>
<dbReference type="GO" id="GO:0004252">
    <property type="term" value="F:serine-type endopeptidase activity"/>
    <property type="evidence" value="ECO:0007669"/>
    <property type="project" value="InterPro"/>
</dbReference>
<dbReference type="GO" id="GO:0016020">
    <property type="term" value="C:membrane"/>
    <property type="evidence" value="ECO:0007669"/>
    <property type="project" value="UniProtKB-SubCell"/>
</dbReference>
<gene>
    <name evidence="7" type="ORF">SAMN02745220_00988</name>
</gene>
<evidence type="ECO:0000313" key="8">
    <source>
        <dbReference type="Proteomes" id="UP000184603"/>
    </source>
</evidence>
<feature type="transmembrane region" description="Helical" evidence="5">
    <location>
        <begin position="97"/>
        <end position="116"/>
    </location>
</feature>
<dbReference type="Gene3D" id="1.20.1540.10">
    <property type="entry name" value="Rhomboid-like"/>
    <property type="match status" value="1"/>
</dbReference>
<dbReference type="PANTHER" id="PTHR43066:SF5">
    <property type="entry name" value="RHOMBOID-LIKE PROTEIN 11, CHLOROPLASTIC-RELATED"/>
    <property type="match status" value="1"/>
</dbReference>
<evidence type="ECO:0000256" key="3">
    <source>
        <dbReference type="ARBA" id="ARBA00022989"/>
    </source>
</evidence>
<evidence type="ECO:0000256" key="1">
    <source>
        <dbReference type="ARBA" id="ARBA00004141"/>
    </source>
</evidence>
<feature type="transmembrane region" description="Helical" evidence="5">
    <location>
        <begin position="256"/>
        <end position="275"/>
    </location>
</feature>
<dbReference type="InterPro" id="IPR022764">
    <property type="entry name" value="Peptidase_S54_rhomboid_dom"/>
</dbReference>
<evidence type="ECO:0000259" key="6">
    <source>
        <dbReference type="Pfam" id="PF01694"/>
    </source>
</evidence>
<dbReference type="Pfam" id="PF01694">
    <property type="entry name" value="Rhomboid"/>
    <property type="match status" value="1"/>
</dbReference>
<dbReference type="GO" id="GO:0006508">
    <property type="term" value="P:proteolysis"/>
    <property type="evidence" value="ECO:0007669"/>
    <property type="project" value="UniProtKB-KW"/>
</dbReference>
<accession>A0A1M7Y0E1</accession>
<keyword evidence="7" id="KW-0645">Protease</keyword>
<name>A0A1M7Y0E1_9BACT</name>
<dbReference type="PANTHER" id="PTHR43066">
    <property type="entry name" value="RHOMBOID-RELATED PROTEIN"/>
    <property type="match status" value="1"/>
</dbReference>
<sequence length="309" mass="33838">MDISRQDKNPVPNDLDWEPVLTTGQPDRLHLCSLILSAADIPHTIRTDRAGNWVIFASSNFVSRATAEITAYDQENQNWPLQPPAADNFNPYFRAQAILIVVSLMLFYAVTGPWTAHSLWFSHGAVDSTQILDHGQYVRLMTGLTLHADLVHLLGNCFLGGFLLHFYFLLIGNGIGLFALTTTACLANYINVVAHGPGHHSVGFSTAVFTVIGILCALNYRHYRLTRPERLLLPLMAGAAMLAMLGSGNGTGRTDLGAHLFGLLAGLGMGTLLGLDRVFRLRHVVKLQFILSLLSLASVVISWNIALRL</sequence>
<keyword evidence="7" id="KW-0378">Hydrolase</keyword>
<feature type="domain" description="Peptidase S54 rhomboid" evidence="6">
    <location>
        <begin position="135"/>
        <end position="273"/>
    </location>
</feature>
<keyword evidence="2 5" id="KW-0812">Transmembrane</keyword>
<dbReference type="AlphaFoldDB" id="A0A1M7Y0E1"/>
<reference evidence="7 8" key="1">
    <citation type="submission" date="2016-12" db="EMBL/GenBank/DDBJ databases">
        <authorList>
            <person name="Song W.-J."/>
            <person name="Kurnit D.M."/>
        </authorList>
    </citation>
    <scope>NUCLEOTIDE SEQUENCE [LARGE SCALE GENOMIC DNA]</scope>
    <source>
        <strain evidence="7 8">DSM 18488</strain>
    </source>
</reference>
<feature type="transmembrane region" description="Helical" evidence="5">
    <location>
        <begin position="232"/>
        <end position="250"/>
    </location>
</feature>
<dbReference type="OrthoDB" id="9813074at2"/>
<evidence type="ECO:0000313" key="7">
    <source>
        <dbReference type="EMBL" id="SHO45069.1"/>
    </source>
</evidence>
<evidence type="ECO:0000256" key="2">
    <source>
        <dbReference type="ARBA" id="ARBA00022692"/>
    </source>
</evidence>
<dbReference type="RefSeq" id="WP_073612325.1">
    <property type="nucleotide sequence ID" value="NZ_FRFE01000003.1"/>
</dbReference>
<proteinExistence type="predicted"/>
<feature type="transmembrane region" description="Helical" evidence="5">
    <location>
        <begin position="287"/>
        <end position="306"/>
    </location>
</feature>
<dbReference type="EMBL" id="FRFE01000003">
    <property type="protein sequence ID" value="SHO45069.1"/>
    <property type="molecule type" value="Genomic_DNA"/>
</dbReference>
<keyword evidence="4 5" id="KW-0472">Membrane</keyword>
<evidence type="ECO:0000256" key="5">
    <source>
        <dbReference type="SAM" id="Phobius"/>
    </source>
</evidence>
<protein>
    <submittedName>
        <fullName evidence="7">Membrane associated serine protease, rhomboid family</fullName>
    </submittedName>
</protein>
<keyword evidence="3 5" id="KW-1133">Transmembrane helix</keyword>
<organism evidence="7 8">
    <name type="scientific">Desulfopila aestuarii DSM 18488</name>
    <dbReference type="NCBI Taxonomy" id="1121416"/>
    <lineage>
        <taxon>Bacteria</taxon>
        <taxon>Pseudomonadati</taxon>
        <taxon>Thermodesulfobacteriota</taxon>
        <taxon>Desulfobulbia</taxon>
        <taxon>Desulfobulbales</taxon>
        <taxon>Desulfocapsaceae</taxon>
        <taxon>Desulfopila</taxon>
    </lineage>
</organism>
<dbReference type="SUPFAM" id="SSF144091">
    <property type="entry name" value="Rhomboid-like"/>
    <property type="match status" value="1"/>
</dbReference>
<evidence type="ECO:0000256" key="4">
    <source>
        <dbReference type="ARBA" id="ARBA00023136"/>
    </source>
</evidence>
<feature type="transmembrane region" description="Helical" evidence="5">
    <location>
        <begin position="202"/>
        <end position="220"/>
    </location>
</feature>